<sequence length="2976" mass="321144">MKFEHSLMSADWKLGCIVAVDGVIEPRLLEMATYQLFHECAGLRLAFLKRDGEVLQSVLDSPPPELLFRDVSNSRDPVGDAYRLACKMQSLDTRWSGPLYSFGLFRTEASQFYLHFCVHRLAIDSGELSSLVGRIAKIYSGLASGAPVPAQLAGLLRKLTTRERPGQSLAPNVQDLTCCWDDIIAGSGEIECRREGQLAGQGIPLAHASELLPDAVDSRIKQLSDALGVTRDAAAIAACALLVHRWCGGGSWVMVLLPVVRQNPGALETAPVRPGGAVPLALAAAPGASVGEFCRRVESHVGAAPQQYRVRVMAVSPHPMAAELLLDSPLFKSSPPVAVPPFDGASASMECAGIGTFDSFSLSLLRDGERLFVSTEGHGNCVSGQGVPNVIDRLKVSLSVMAADPTRRLAGVDALPVDVRGQLDVWGNRGVVDGLVRCGVSIPAMFSAQVARGGQAAALTYGETTLSYRDLDEAADRLACWLVGCGVGRGDVVAVVFERSAQAVIAILAVLKAGAAYLPIDPAHPDERIGFMIADAAPTVVVTVGGLVSRLIAYGVTVLDVDRCAVEGCSPARSWSAPEADDVAYIIYTSGTTGTAKGVAISHHNVTQLFESMTGGLISGPGKVWSQSHSYGFDYSVWEIWGALLHGGQLVIVPETVTRCPNEFHSLLVSEHVNVLSQTPTALAALPQKGLDSITVFVGGEACPAELVDRWAPGRAMVNQFGPTETMMCVSMSAPLAPRSGPPPIGVPVTEAALFVLDSWLRPVPVGVAGELYVAGAGVGYGYVQRCGLTASRFVACPFGGVGARMYRTGDVVRWGADGQLHYVGRADRQVKVRGYRIEPAEIEAVLATHPWVAQAVVTPYPATTSAGDDGQQLVGYVTPSTDKMLARRTPPEARLVAQWQGIYDELYAGPTAEPFVLGQDFGGWNSSYTGTAIPAEQMRQWRAAAVERIRGLGGTRLLEIGVGSGLLLAELAPHCDEYWGTDFSAPAIEALQAALATQVWGDRVRLQVAAADVVDGLPPGHFDVVILNSVLQYFPGVGYLLDVLAKAIGLLAPGGALFLGDVRNLTLLEAFSTAVACAEATSVQTTAGVLRERVRREMRAEQELLLAPEFFTALPQHLPGIAAVDLQLKQMAAVNELSSYRYDVVLHKAPVAVCSFADLPTQPWHRWESLDALGNYLRSANPASLRVTEVPHAVIWADVAMTQALAQAEDPMLASQLRMGISVSDAVLPHQCYRLGEQLGYTTAVTWSAIPGLMELIYTRTESSPDADSCLGAKALSAVYRPAKPIGALTEYANDPLTIELVAQLRQHAATRLPHYMTPAAIMVVDRLPLTVNGKLDRAALPAPEFDGGVAYRAPRDRLEQLLAALFGEVLGLSRVGIDDEFFRIGGHSLSASRLVVRIRAELDVEVPMRVVFGTSSVAGLAQWIKDNAGKPTQPALTPRPRPTPLPLSFAQSRLWFIYKYEGPSATYNVPLAVRLTGNLDPAALRAAIGDVITRHESLRTVFAEIDGIPHQRILNPQAVDTPVTITEITDRGRLTQALADAAQYRFDLATQIPVRADLLRLSETNHVLVIVVHHIAADGASLVPLAQDLTTAYIARCDQQEPGWSPLPVQYADYTLWQRELLGREDDPNSLIYQQATYWREELTGAPEQITLPFDRPRSPQQSYRGDVLSFTIDTQLREQIQQLAQQTDTTMSMVFQAALAVLLVKLGAGSDITIGAPIAGRTDQALTELIGFFVNTWVLRVNATGNPTVKELLQQVRTKALAAYENQDAPFERLVELINPTRSTAYHSLFQVALALQNNPLPHIDVPGLNVQPIPVPTRTSQFDLFINLLDLPHRNRQTQAISGSIEYATDLFDHDTIDKFATYYLRVLHEITSAPHHGIDFVTILAPEERANLDVWGNRGVVDGLVRCGVSIPAMFSAQVARGGQAAALTYGETTLSYRDLDEAADRLACWLVGCGVGRGDVVAVVFERSAQAVIAILAVLKAGAAYLPIDPAHPDERIGFMIADAAPTVVVTVGGLVSRLIAYGVTVLDVDRCAVEGCSPARSWSAPEADDVAYIIYTSGTTGTAKGVAISHHNVTQLITSMVKSLGSASTLVWSQCHSYGFDVSVWEICGALLHGGRLVIVPEPVTRAPTELHKLLKAECVNVLNLTPTALAALPKQGLDSITVLVAGEACPAELMDRWAPDRVMINAYGATELWYSALSPRLVPGSKVVPIGVPLADVALFVLDSWLRPVPVGVAGELYVAGAGVGYGYVQRCGLTASRFVACPFGGVGARMYRTGDVVRWGADGQLHYVGRADRQVKVRGYRIEPAEIEAVLATHPWVAQAVVTPYPATTSAGDDGQQLVGYVTPNPESVADGEFSSEAECASESAAAQRSAELRQYVTERLPHYMVPAAIAVVEVVPMTVHGKIDWSALPAPTFASAVPYREPRDQHEHDLAAVFGEVLGLARVGIDDEFFALGGHSLSAIRLVGRVKAQLGFDVPVRAVFEAPTVAGLAHWIKANAGRRTRPVVTARPRPRSLPLSFSQHRAWSVEQLLAPEPVYNVPLVLRIRGALDVEALGQAVVDVLDRHESLRTAIVVAGDEPQQVVLPAEHESMGWQVVDASAWSRERLLEVLTSQARIAFDLATRIPLRARLYRVNDEDNILAFTFHHIAFDGWSMAPLTADISLAYNDRCAGRRPTWSPLPVQYIDYALWQHDYLGEVSNSDSVIASQLRYWEKALDGVKLLNLPGDRPRPPIADHRGEQVAMAWPAKLHHQIYRVASKHHATSFMVVHAGLVALLAKLSTCHDIPVSINVAGRDSETLDQLIGVFANRLVLRVEVGKEATFTQLLAQVRASVLEAFDHQDLPFGVLLDRFDGARSSSHAVQTQVMLAWQNDQAVRLSLGDSQVEAIPVHTQTALMDLVLSLTEHFSVTGEPAGISGFGQYRTDMYDLATIETWINHLEDLLFAVTSNPQLRISDIGLWGSSEPVEAVK</sequence>
<dbReference type="FunFam" id="1.10.1200.10:FF:000005">
    <property type="entry name" value="Nonribosomal peptide synthetase 1"/>
    <property type="match status" value="1"/>
</dbReference>
<dbReference type="InterPro" id="IPR009081">
    <property type="entry name" value="PP-bd_ACP"/>
</dbReference>
<evidence type="ECO:0000313" key="7">
    <source>
        <dbReference type="Proteomes" id="UP000001190"/>
    </source>
</evidence>
<dbReference type="STRING" id="216594.MMAR_3779"/>
<dbReference type="PANTHER" id="PTHR45527">
    <property type="entry name" value="NONRIBOSOMAL PEPTIDE SYNTHETASE"/>
    <property type="match status" value="1"/>
</dbReference>
<dbReference type="InterPro" id="IPR029063">
    <property type="entry name" value="SAM-dependent_MTases_sf"/>
</dbReference>
<dbReference type="InterPro" id="IPR025110">
    <property type="entry name" value="AMP-bd_C"/>
</dbReference>
<dbReference type="GO" id="GO:0005829">
    <property type="term" value="C:cytosol"/>
    <property type="evidence" value="ECO:0007669"/>
    <property type="project" value="TreeGrafter"/>
</dbReference>
<dbReference type="Gene3D" id="1.10.1200.10">
    <property type="entry name" value="ACP-like"/>
    <property type="match status" value="2"/>
</dbReference>
<dbReference type="SUPFAM" id="SSF52777">
    <property type="entry name" value="CoA-dependent acyltransferases"/>
    <property type="match status" value="6"/>
</dbReference>
<keyword evidence="7" id="KW-1185">Reference proteome</keyword>
<dbReference type="KEGG" id="mmi:MMAR_3779"/>
<keyword evidence="4" id="KW-0677">Repeat</keyword>
<dbReference type="eggNOG" id="COG1020">
    <property type="taxonomic scope" value="Bacteria"/>
</dbReference>
<protein>
    <submittedName>
        <fullName evidence="6">Non-ribosomal peptide synthetase</fullName>
    </submittedName>
</protein>
<dbReference type="CDD" id="cd02440">
    <property type="entry name" value="AdoMet_MTases"/>
    <property type="match status" value="1"/>
</dbReference>
<comment type="cofactor">
    <cofactor evidence="1">
        <name>pantetheine 4'-phosphate</name>
        <dbReference type="ChEBI" id="CHEBI:47942"/>
    </cofactor>
</comment>
<dbReference type="InterPro" id="IPR000873">
    <property type="entry name" value="AMP-dep_synth/lig_dom"/>
</dbReference>
<dbReference type="NCBIfam" id="TIGR01733">
    <property type="entry name" value="AA-adenyl-dom"/>
    <property type="match status" value="2"/>
</dbReference>
<evidence type="ECO:0000256" key="4">
    <source>
        <dbReference type="ARBA" id="ARBA00022737"/>
    </source>
</evidence>
<dbReference type="GO" id="GO:0009403">
    <property type="term" value="P:toxin biosynthetic process"/>
    <property type="evidence" value="ECO:0007669"/>
    <property type="project" value="UniProtKB-ARBA"/>
</dbReference>
<feature type="domain" description="Carrier" evidence="5">
    <location>
        <begin position="2431"/>
        <end position="2506"/>
    </location>
</feature>
<dbReference type="GO" id="GO:0031177">
    <property type="term" value="F:phosphopantetheine binding"/>
    <property type="evidence" value="ECO:0007669"/>
    <property type="project" value="InterPro"/>
</dbReference>
<dbReference type="GO" id="GO:0072330">
    <property type="term" value="P:monocarboxylic acid biosynthetic process"/>
    <property type="evidence" value="ECO:0007669"/>
    <property type="project" value="UniProtKB-ARBA"/>
</dbReference>
<accession>B2HMH4</accession>
<dbReference type="Proteomes" id="UP000001190">
    <property type="component" value="Chromosome"/>
</dbReference>
<dbReference type="SUPFAM" id="SSF53335">
    <property type="entry name" value="S-adenosyl-L-methionine-dependent methyltransferases"/>
    <property type="match status" value="1"/>
</dbReference>
<dbReference type="CDD" id="cd19540">
    <property type="entry name" value="LCL_NRPS-like"/>
    <property type="match status" value="2"/>
</dbReference>
<dbReference type="Gene3D" id="3.30.559.30">
    <property type="entry name" value="Nonribosomal peptide synthetase, condensation domain"/>
    <property type="match status" value="3"/>
</dbReference>
<dbReference type="InterPro" id="IPR013217">
    <property type="entry name" value="Methyltransf_12"/>
</dbReference>
<dbReference type="Pfam" id="PF08242">
    <property type="entry name" value="Methyltransf_12"/>
    <property type="match status" value="1"/>
</dbReference>
<dbReference type="InterPro" id="IPR001242">
    <property type="entry name" value="Condensation_dom"/>
</dbReference>
<dbReference type="UniPathway" id="UPA00011"/>
<dbReference type="Gene3D" id="3.40.50.150">
    <property type="entry name" value="Vaccinia Virus protein VP39"/>
    <property type="match status" value="1"/>
</dbReference>
<dbReference type="SUPFAM" id="SSF47336">
    <property type="entry name" value="ACP-like"/>
    <property type="match status" value="2"/>
</dbReference>
<dbReference type="InterPro" id="IPR023213">
    <property type="entry name" value="CAT-like_dom_sf"/>
</dbReference>
<dbReference type="Pfam" id="PF00668">
    <property type="entry name" value="Condensation"/>
    <property type="match status" value="3"/>
</dbReference>
<dbReference type="Gene3D" id="3.30.300.30">
    <property type="match status" value="3"/>
</dbReference>
<proteinExistence type="predicted"/>
<reference evidence="6 7" key="1">
    <citation type="journal article" date="2008" name="Genome Res.">
        <title>Insights from the complete genome sequence of Mycobacterium marinum on the evolution of Mycobacterium tuberculosis.</title>
        <authorList>
            <person name="Stinear T.P."/>
            <person name="Seemann T."/>
            <person name="Harrison P.F."/>
            <person name="Jenkin G.A."/>
            <person name="Davies J.K."/>
            <person name="Johnson P.D."/>
            <person name="Abdellah Z."/>
            <person name="Arrowsmith C."/>
            <person name="Chillingworth T."/>
            <person name="Churcher C."/>
            <person name="Clarke K."/>
            <person name="Cronin A."/>
            <person name="Davis P."/>
            <person name="Goodhead I."/>
            <person name="Holroyd N."/>
            <person name="Jagels K."/>
            <person name="Lord A."/>
            <person name="Moule S."/>
            <person name="Mungall K."/>
            <person name="Norbertczak H."/>
            <person name="Quail M.A."/>
            <person name="Rabbinowitsch E."/>
            <person name="Walker D."/>
            <person name="White B."/>
            <person name="Whitehead S."/>
            <person name="Small P.L."/>
            <person name="Brosch R."/>
            <person name="Ramakrishnan L."/>
            <person name="Fischbach M.A."/>
            <person name="Parkhill J."/>
            <person name="Cole S.T."/>
        </authorList>
    </citation>
    <scope>NUCLEOTIDE SEQUENCE [LARGE SCALE GENOMIC DNA]</scope>
    <source>
        <strain evidence="7">ATCC BAA-535 / M</strain>
    </source>
</reference>
<dbReference type="InterPro" id="IPR036736">
    <property type="entry name" value="ACP-like_sf"/>
</dbReference>
<dbReference type="FunFam" id="3.40.50.980:FF:000001">
    <property type="entry name" value="Non-ribosomal peptide synthetase"/>
    <property type="match status" value="2"/>
</dbReference>
<dbReference type="FunFam" id="3.30.300.30:FF:000015">
    <property type="entry name" value="Nonribosomal peptide synthase SidD"/>
    <property type="match status" value="1"/>
</dbReference>
<dbReference type="RefSeq" id="WP_012395386.1">
    <property type="nucleotide sequence ID" value="NC_010612.1"/>
</dbReference>
<dbReference type="InterPro" id="IPR020806">
    <property type="entry name" value="PKS_PP-bd"/>
</dbReference>
<dbReference type="SMART" id="SM00823">
    <property type="entry name" value="PKS_PP"/>
    <property type="match status" value="2"/>
</dbReference>
<dbReference type="Gene3D" id="3.40.50.12780">
    <property type="entry name" value="N-terminal domain of ligase-like"/>
    <property type="match status" value="2"/>
</dbReference>
<dbReference type="EMBL" id="CP000854">
    <property type="protein sequence ID" value="ACC42194.1"/>
    <property type="molecule type" value="Genomic_DNA"/>
</dbReference>
<keyword evidence="3" id="KW-0597">Phosphoprotein</keyword>
<evidence type="ECO:0000256" key="3">
    <source>
        <dbReference type="ARBA" id="ARBA00022553"/>
    </source>
</evidence>
<dbReference type="PROSITE" id="PS00012">
    <property type="entry name" value="PHOSPHOPANTETHEINE"/>
    <property type="match status" value="1"/>
</dbReference>
<dbReference type="PROSITE" id="PS50075">
    <property type="entry name" value="CARRIER"/>
    <property type="match status" value="2"/>
</dbReference>
<dbReference type="Gene3D" id="3.30.559.10">
    <property type="entry name" value="Chloramphenicol acetyltransferase-like domain"/>
    <property type="match status" value="3"/>
</dbReference>
<dbReference type="GO" id="GO:0008610">
    <property type="term" value="P:lipid biosynthetic process"/>
    <property type="evidence" value="ECO:0007669"/>
    <property type="project" value="UniProtKB-ARBA"/>
</dbReference>
<organism evidence="6 7">
    <name type="scientific">Mycobacterium marinum (strain ATCC BAA-535 / M)</name>
    <dbReference type="NCBI Taxonomy" id="216594"/>
    <lineage>
        <taxon>Bacteria</taxon>
        <taxon>Bacillati</taxon>
        <taxon>Actinomycetota</taxon>
        <taxon>Actinomycetes</taxon>
        <taxon>Mycobacteriales</taxon>
        <taxon>Mycobacteriaceae</taxon>
        <taxon>Mycobacterium</taxon>
        <taxon>Mycobacterium ulcerans group</taxon>
    </lineage>
</organism>
<evidence type="ECO:0000259" key="5">
    <source>
        <dbReference type="PROSITE" id="PS50075"/>
    </source>
</evidence>
<dbReference type="FunFam" id="3.40.50.12780:FF:000012">
    <property type="entry name" value="Non-ribosomal peptide synthetase"/>
    <property type="match status" value="2"/>
</dbReference>
<dbReference type="Pfam" id="PF13193">
    <property type="entry name" value="AMP-binding_C"/>
    <property type="match status" value="1"/>
</dbReference>
<dbReference type="HOGENOM" id="CLU_000022_0_5_11"/>
<dbReference type="Pfam" id="PF00550">
    <property type="entry name" value="PP-binding"/>
    <property type="match status" value="2"/>
</dbReference>
<dbReference type="InterPro" id="IPR020845">
    <property type="entry name" value="AMP-binding_CS"/>
</dbReference>
<dbReference type="InterPro" id="IPR006162">
    <property type="entry name" value="Ppantetheine_attach_site"/>
</dbReference>
<name>B2HMH4_MYCMM</name>
<dbReference type="PROSITE" id="PS00455">
    <property type="entry name" value="AMP_BINDING"/>
    <property type="match status" value="2"/>
</dbReference>
<evidence type="ECO:0000256" key="2">
    <source>
        <dbReference type="ARBA" id="ARBA00022450"/>
    </source>
</evidence>
<dbReference type="GO" id="GO:0003824">
    <property type="term" value="F:catalytic activity"/>
    <property type="evidence" value="ECO:0007669"/>
    <property type="project" value="InterPro"/>
</dbReference>
<dbReference type="InterPro" id="IPR045851">
    <property type="entry name" value="AMP-bd_C_sf"/>
</dbReference>
<dbReference type="NCBIfam" id="NF003417">
    <property type="entry name" value="PRK04813.1"/>
    <property type="match status" value="3"/>
</dbReference>
<dbReference type="GO" id="GO:0043041">
    <property type="term" value="P:amino acid activation for nonribosomal peptide biosynthetic process"/>
    <property type="evidence" value="ECO:0007669"/>
    <property type="project" value="TreeGrafter"/>
</dbReference>
<dbReference type="OrthoDB" id="4501954at2"/>
<dbReference type="Pfam" id="PF00501">
    <property type="entry name" value="AMP-binding"/>
    <property type="match status" value="2"/>
</dbReference>
<dbReference type="PANTHER" id="PTHR45527:SF1">
    <property type="entry name" value="FATTY ACID SYNTHASE"/>
    <property type="match status" value="1"/>
</dbReference>
<gene>
    <name evidence="6" type="ordered locus">MMAR_3779</name>
</gene>
<dbReference type="InterPro" id="IPR042099">
    <property type="entry name" value="ANL_N_sf"/>
</dbReference>
<dbReference type="InterPro" id="IPR010071">
    <property type="entry name" value="AA_adenyl_dom"/>
</dbReference>
<dbReference type="SUPFAM" id="SSF56801">
    <property type="entry name" value="Acetyl-CoA synthetase-like"/>
    <property type="match status" value="2"/>
</dbReference>
<keyword evidence="2" id="KW-0596">Phosphopantetheine</keyword>
<evidence type="ECO:0000313" key="6">
    <source>
        <dbReference type="EMBL" id="ACC42194.1"/>
    </source>
</evidence>
<dbReference type="FunFam" id="1.10.1200.10:FF:000016">
    <property type="entry name" value="Non-ribosomal peptide synthase"/>
    <property type="match status" value="1"/>
</dbReference>
<feature type="domain" description="Carrier" evidence="5">
    <location>
        <begin position="1355"/>
        <end position="1430"/>
    </location>
</feature>
<evidence type="ECO:0000256" key="1">
    <source>
        <dbReference type="ARBA" id="ARBA00001957"/>
    </source>
</evidence>